<evidence type="ECO:0000256" key="1">
    <source>
        <dbReference type="SAM" id="MobiDB-lite"/>
    </source>
</evidence>
<comment type="caution">
    <text evidence="2">The sequence shown here is derived from an EMBL/GenBank/DDBJ whole genome shotgun (WGS) entry which is preliminary data.</text>
</comment>
<protein>
    <submittedName>
        <fullName evidence="2">Uncharacterized protein</fullName>
    </submittedName>
</protein>
<sequence length="107" mass="10848">MLDIGRQARGDLDRDAVPAVQVSQFDKDAALTRDDGNTTGLLTGGPGGGVEGEIGLSASNVQGAGDAGAIGVVGVPSINTVYLASVQGTILEKHEGRMTEVWIARSA</sequence>
<dbReference type="Proteomes" id="UP001162060">
    <property type="component" value="Unassembled WGS sequence"/>
</dbReference>
<evidence type="ECO:0000313" key="3">
    <source>
        <dbReference type="Proteomes" id="UP001162060"/>
    </source>
</evidence>
<gene>
    <name evidence="2" type="ORF">PM001_LOCUS32847</name>
</gene>
<organism evidence="2 3">
    <name type="scientific">Peronospora matthiolae</name>
    <dbReference type="NCBI Taxonomy" id="2874970"/>
    <lineage>
        <taxon>Eukaryota</taxon>
        <taxon>Sar</taxon>
        <taxon>Stramenopiles</taxon>
        <taxon>Oomycota</taxon>
        <taxon>Peronosporomycetes</taxon>
        <taxon>Peronosporales</taxon>
        <taxon>Peronosporaceae</taxon>
        <taxon>Peronospora</taxon>
    </lineage>
</organism>
<feature type="region of interest" description="Disordered" evidence="1">
    <location>
        <begin position="28"/>
        <end position="47"/>
    </location>
</feature>
<dbReference type="EMBL" id="CAKLBY020000380">
    <property type="protein sequence ID" value="CAK7947697.1"/>
    <property type="molecule type" value="Genomic_DNA"/>
</dbReference>
<accession>A0AAV1VN74</accession>
<evidence type="ECO:0000313" key="2">
    <source>
        <dbReference type="EMBL" id="CAK7947697.1"/>
    </source>
</evidence>
<proteinExistence type="predicted"/>
<name>A0AAV1VN74_9STRA</name>
<dbReference type="AlphaFoldDB" id="A0AAV1VN74"/>
<reference evidence="2" key="1">
    <citation type="submission" date="2024-01" db="EMBL/GenBank/DDBJ databases">
        <authorList>
            <person name="Webb A."/>
        </authorList>
    </citation>
    <scope>NUCLEOTIDE SEQUENCE</scope>
    <source>
        <strain evidence="2">Pm1</strain>
    </source>
</reference>